<proteinExistence type="predicted"/>
<evidence type="ECO:0000313" key="2">
    <source>
        <dbReference type="Proteomes" id="UP000238358"/>
    </source>
</evidence>
<name>A0A1M6MIY1_MEGEL</name>
<organism evidence="1 2">
    <name type="scientific">Megasphaera elsdenii</name>
    <dbReference type="NCBI Taxonomy" id="907"/>
    <lineage>
        <taxon>Bacteria</taxon>
        <taxon>Bacillati</taxon>
        <taxon>Bacillota</taxon>
        <taxon>Negativicutes</taxon>
        <taxon>Veillonellales</taxon>
        <taxon>Veillonellaceae</taxon>
        <taxon>Megasphaera</taxon>
    </lineage>
</organism>
<reference evidence="1 2" key="1">
    <citation type="journal article" date="2018" name="Genome Announc.">
        <title>Complete genomes of two Megasphaera elsdenii strains, NCIMB 702410 and ATCC 25940.</title>
        <authorList>
            <person name="Hatmaker E.A."/>
            <person name="O'Dell K."/>
            <person name="Riley L.A."/>
            <person name="Klingeman D.M."/>
            <person name="Guss A.M."/>
        </authorList>
    </citation>
    <scope>NUCLEOTIDE SEQUENCE [LARGE SCALE GENOMIC DNA]</scope>
    <source>
        <strain evidence="1 2">NCIMB702410</strain>
    </source>
</reference>
<dbReference type="Proteomes" id="UP000238358">
    <property type="component" value="Chromosome"/>
</dbReference>
<accession>A0A1M6MIY1</accession>
<dbReference type="GeneID" id="97491281"/>
<dbReference type="InterPro" id="IPR036736">
    <property type="entry name" value="ACP-like_sf"/>
</dbReference>
<dbReference type="Gene3D" id="1.10.1200.10">
    <property type="entry name" value="ACP-like"/>
    <property type="match status" value="1"/>
</dbReference>
<dbReference type="EMBL" id="CP027569">
    <property type="protein sequence ID" value="AVO26838.1"/>
    <property type="molecule type" value="Genomic_DNA"/>
</dbReference>
<gene>
    <name evidence="1" type="ORF">C6Y28_03980</name>
</gene>
<evidence type="ECO:0000313" key="1">
    <source>
        <dbReference type="EMBL" id="AVO26838.1"/>
    </source>
</evidence>
<sequence length="78" mass="9208">MTNLEKYDNLFMNSFKLKKEDLPGLKYRSIKLWDSMGHMNLMEEMEDTFDISIDTPDVLAFSSYEKGMDILRKYGVDI</sequence>
<dbReference type="SUPFAM" id="SSF47336">
    <property type="entry name" value="ACP-like"/>
    <property type="match status" value="1"/>
</dbReference>
<dbReference type="RefSeq" id="WP_014015313.1">
    <property type="nucleotide sequence ID" value="NZ_CALZUV010000055.1"/>
</dbReference>
<dbReference type="AlphaFoldDB" id="A0A1M6MIY1"/>
<dbReference type="OrthoDB" id="5326335at2"/>
<protein>
    <submittedName>
        <fullName evidence="1">Acyl carrier protein</fullName>
    </submittedName>
</protein>